<evidence type="ECO:0000313" key="2">
    <source>
        <dbReference type="Proteomes" id="UP000501812"/>
    </source>
</evidence>
<dbReference type="KEGG" id="luo:HHL09_10715"/>
<reference evidence="1 2" key="1">
    <citation type="submission" date="2020-04" db="EMBL/GenBank/DDBJ databases">
        <title>Luteolibacter sp. G-1-1-1 isolated from soil.</title>
        <authorList>
            <person name="Dahal R.H."/>
        </authorList>
    </citation>
    <scope>NUCLEOTIDE SEQUENCE [LARGE SCALE GENOMIC DNA]</scope>
    <source>
        <strain evidence="1 2">G-1-1-1</strain>
    </source>
</reference>
<dbReference type="AlphaFoldDB" id="A0A858RI62"/>
<evidence type="ECO:0008006" key="3">
    <source>
        <dbReference type="Google" id="ProtNLM"/>
    </source>
</evidence>
<dbReference type="EMBL" id="CP051774">
    <property type="protein sequence ID" value="QJE96234.1"/>
    <property type="molecule type" value="Genomic_DNA"/>
</dbReference>
<organism evidence="1 2">
    <name type="scientific">Luteolibacter luteus</name>
    <dbReference type="NCBI Taxonomy" id="2728835"/>
    <lineage>
        <taxon>Bacteria</taxon>
        <taxon>Pseudomonadati</taxon>
        <taxon>Verrucomicrobiota</taxon>
        <taxon>Verrucomicrobiia</taxon>
        <taxon>Verrucomicrobiales</taxon>
        <taxon>Verrucomicrobiaceae</taxon>
        <taxon>Luteolibacter</taxon>
    </lineage>
</organism>
<sequence length="132" mass="15190">MFSHEPIEWPDEVELLVDRLESESAKRALTREERALMDVYETVPLLESQDGLHAFWQSGVNTQRVIASFELIGASTLVDPLNASQWCETRPEDRLDYSETEEEYLSTIEEELFEGMGELVDLVLVFIHEELG</sequence>
<evidence type="ECO:0000313" key="1">
    <source>
        <dbReference type="EMBL" id="QJE96234.1"/>
    </source>
</evidence>
<accession>A0A858RI62</accession>
<protein>
    <recommendedName>
        <fullName evidence="3">DUF4375 domain-containing protein</fullName>
    </recommendedName>
</protein>
<dbReference type="RefSeq" id="WP_169454635.1">
    <property type="nucleotide sequence ID" value="NZ_CP051774.1"/>
</dbReference>
<name>A0A858RI62_9BACT</name>
<gene>
    <name evidence="1" type="ORF">HHL09_10715</name>
</gene>
<proteinExistence type="predicted"/>
<dbReference type="Proteomes" id="UP000501812">
    <property type="component" value="Chromosome"/>
</dbReference>
<keyword evidence="2" id="KW-1185">Reference proteome</keyword>